<reference evidence="4" key="1">
    <citation type="submission" date="2025-08" db="UniProtKB">
        <authorList>
            <consortium name="Ensembl"/>
        </authorList>
    </citation>
    <scope>IDENTIFICATION</scope>
</reference>
<accession>A0A9J7Z3D5</accession>
<keyword evidence="3" id="KW-0687">Ribonucleoprotein</keyword>
<dbReference type="GO" id="GO:0005840">
    <property type="term" value="C:ribosome"/>
    <property type="evidence" value="ECO:0007669"/>
    <property type="project" value="UniProtKB-KW"/>
</dbReference>
<keyword evidence="5" id="KW-1185">Reference proteome</keyword>
<dbReference type="GO" id="GO:0003735">
    <property type="term" value="F:structural constituent of ribosome"/>
    <property type="evidence" value="ECO:0007669"/>
    <property type="project" value="InterPro"/>
</dbReference>
<dbReference type="Proteomes" id="UP001108240">
    <property type="component" value="Unplaced"/>
</dbReference>
<dbReference type="AlphaFoldDB" id="A0A9J7Z3D5"/>
<evidence type="ECO:0000313" key="5">
    <source>
        <dbReference type="Proteomes" id="UP001108240"/>
    </source>
</evidence>
<protein>
    <submittedName>
        <fullName evidence="4">Mitochondrial ribosomal protein S21</fullName>
    </submittedName>
</protein>
<dbReference type="Gene3D" id="1.20.5.1150">
    <property type="entry name" value="Ribosomal protein S8"/>
    <property type="match status" value="1"/>
</dbReference>
<evidence type="ECO:0000256" key="2">
    <source>
        <dbReference type="ARBA" id="ARBA00022980"/>
    </source>
</evidence>
<dbReference type="Pfam" id="PF01165">
    <property type="entry name" value="Ribosomal_S21"/>
    <property type="match status" value="1"/>
</dbReference>
<dbReference type="NCBIfam" id="TIGR00030">
    <property type="entry name" value="S21p"/>
    <property type="match status" value="1"/>
</dbReference>
<dbReference type="GO" id="GO:1990904">
    <property type="term" value="C:ribonucleoprotein complex"/>
    <property type="evidence" value="ECO:0007669"/>
    <property type="project" value="UniProtKB-KW"/>
</dbReference>
<evidence type="ECO:0000313" key="4">
    <source>
        <dbReference type="Ensembl" id="ENSCCRP00000125433.1"/>
    </source>
</evidence>
<proteinExistence type="inferred from homology"/>
<dbReference type="InterPro" id="IPR038380">
    <property type="entry name" value="Ribosomal_bS21_sf"/>
</dbReference>
<dbReference type="Ensembl" id="ENSCCRT00000111525.1">
    <property type="protein sequence ID" value="ENSCCRP00000125433.1"/>
    <property type="gene ID" value="ENSCCRG00000080584.1"/>
</dbReference>
<organism evidence="4 5">
    <name type="scientific">Cyprinus carpio carpio</name>
    <dbReference type="NCBI Taxonomy" id="630221"/>
    <lineage>
        <taxon>Eukaryota</taxon>
        <taxon>Metazoa</taxon>
        <taxon>Chordata</taxon>
        <taxon>Craniata</taxon>
        <taxon>Vertebrata</taxon>
        <taxon>Euteleostomi</taxon>
        <taxon>Actinopterygii</taxon>
        <taxon>Neopterygii</taxon>
        <taxon>Teleostei</taxon>
        <taxon>Ostariophysi</taxon>
        <taxon>Cypriniformes</taxon>
        <taxon>Cyprinidae</taxon>
        <taxon>Cyprininae</taxon>
        <taxon>Cyprinus</taxon>
    </lineage>
</organism>
<dbReference type="PANTHER" id="PTHR21109">
    <property type="entry name" value="MITOCHONDRIAL 28S RIBOSOMAL PROTEIN S21"/>
    <property type="match status" value="1"/>
</dbReference>
<dbReference type="InterPro" id="IPR001911">
    <property type="entry name" value="Ribosomal_bS21"/>
</dbReference>
<evidence type="ECO:0000256" key="3">
    <source>
        <dbReference type="ARBA" id="ARBA00023274"/>
    </source>
</evidence>
<dbReference type="GO" id="GO:0006412">
    <property type="term" value="P:translation"/>
    <property type="evidence" value="ECO:0007669"/>
    <property type="project" value="InterPro"/>
</dbReference>
<keyword evidence="2" id="KW-0689">Ribosomal protein</keyword>
<evidence type="ECO:0000256" key="1">
    <source>
        <dbReference type="ARBA" id="ARBA00006640"/>
    </source>
</evidence>
<comment type="similarity">
    <text evidence="1">Belongs to the bacterial ribosomal protein bS21 family.</text>
</comment>
<reference evidence="4" key="2">
    <citation type="submission" date="2025-09" db="UniProtKB">
        <authorList>
            <consortium name="Ensembl"/>
        </authorList>
    </citation>
    <scope>IDENTIFICATION</scope>
</reference>
<dbReference type="GeneTree" id="ENSGT00940000166610"/>
<dbReference type="PANTHER" id="PTHR21109:SF0">
    <property type="entry name" value="SMALL RIBOSOMAL SUBUNIT PROTEIN BS21M"/>
    <property type="match status" value="1"/>
</dbReference>
<name>A0A9J7Z3D5_CYPCA</name>
<sequence length="105" mass="12899">MSKYLAAIEILKDVCEQRIHNSWAQLVWCCWEAFGQEVRQEMWLHRVLSSDGIIESVKRRRYYEKPCRERERKSYEDCKRIYNSEMARKIYFVSRTQRQDPWLGC</sequence>